<protein>
    <submittedName>
        <fullName evidence="2">Uncharacterized protein</fullName>
    </submittedName>
</protein>
<reference evidence="2" key="1">
    <citation type="journal article" date="2020" name="Stud. Mycol.">
        <title>101 Dothideomycetes genomes: a test case for predicting lifestyles and emergence of pathogens.</title>
        <authorList>
            <person name="Haridas S."/>
            <person name="Albert R."/>
            <person name="Binder M."/>
            <person name="Bloem J."/>
            <person name="Labutti K."/>
            <person name="Salamov A."/>
            <person name="Andreopoulos B."/>
            <person name="Baker S."/>
            <person name="Barry K."/>
            <person name="Bills G."/>
            <person name="Bluhm B."/>
            <person name="Cannon C."/>
            <person name="Castanera R."/>
            <person name="Culley D."/>
            <person name="Daum C."/>
            <person name="Ezra D."/>
            <person name="Gonzalez J."/>
            <person name="Henrissat B."/>
            <person name="Kuo A."/>
            <person name="Liang C."/>
            <person name="Lipzen A."/>
            <person name="Lutzoni F."/>
            <person name="Magnuson J."/>
            <person name="Mondo S."/>
            <person name="Nolan M."/>
            <person name="Ohm R."/>
            <person name="Pangilinan J."/>
            <person name="Park H.-J."/>
            <person name="Ramirez L."/>
            <person name="Alfaro M."/>
            <person name="Sun H."/>
            <person name="Tritt A."/>
            <person name="Yoshinaga Y."/>
            <person name="Zwiers L.-H."/>
            <person name="Turgeon B."/>
            <person name="Goodwin S."/>
            <person name="Spatafora J."/>
            <person name="Crous P."/>
            <person name="Grigoriev I."/>
        </authorList>
    </citation>
    <scope>NUCLEOTIDE SEQUENCE</scope>
    <source>
        <strain evidence="2">CBS 113979</strain>
    </source>
</reference>
<name>A0A6G1GIW2_9PEZI</name>
<dbReference type="EMBL" id="ML977227">
    <property type="protein sequence ID" value="KAF1980699.1"/>
    <property type="molecule type" value="Genomic_DNA"/>
</dbReference>
<proteinExistence type="predicted"/>
<evidence type="ECO:0000313" key="2">
    <source>
        <dbReference type="EMBL" id="KAF1980699.1"/>
    </source>
</evidence>
<keyword evidence="1" id="KW-0812">Transmembrane</keyword>
<dbReference type="AlphaFoldDB" id="A0A6G1GIW2"/>
<keyword evidence="1" id="KW-0472">Membrane</keyword>
<keyword evidence="3" id="KW-1185">Reference proteome</keyword>
<sequence length="123" mass="14093">MGFTLRKCYCTQEVGKIPKKRLKRKVNRGRVQALGYVETPKGFSSNFRPRQPELAEDYFNVWSKTCLNGWISSVLAVVIVVILSPYRPHVFYSCRCLRDLNARDCVTSNASGFLSVHHHGHLH</sequence>
<gene>
    <name evidence="2" type="ORF">K402DRAFT_274807</name>
</gene>
<organism evidence="2 3">
    <name type="scientific">Aulographum hederae CBS 113979</name>
    <dbReference type="NCBI Taxonomy" id="1176131"/>
    <lineage>
        <taxon>Eukaryota</taxon>
        <taxon>Fungi</taxon>
        <taxon>Dikarya</taxon>
        <taxon>Ascomycota</taxon>
        <taxon>Pezizomycotina</taxon>
        <taxon>Dothideomycetes</taxon>
        <taxon>Pleosporomycetidae</taxon>
        <taxon>Aulographales</taxon>
        <taxon>Aulographaceae</taxon>
    </lineage>
</organism>
<evidence type="ECO:0000313" key="3">
    <source>
        <dbReference type="Proteomes" id="UP000800041"/>
    </source>
</evidence>
<feature type="transmembrane region" description="Helical" evidence="1">
    <location>
        <begin position="67"/>
        <end position="86"/>
    </location>
</feature>
<accession>A0A6G1GIW2</accession>
<keyword evidence="1" id="KW-1133">Transmembrane helix</keyword>
<dbReference type="Proteomes" id="UP000800041">
    <property type="component" value="Unassembled WGS sequence"/>
</dbReference>
<evidence type="ECO:0000256" key="1">
    <source>
        <dbReference type="SAM" id="Phobius"/>
    </source>
</evidence>